<comment type="caution">
    <text evidence="2">The sequence shown here is derived from an EMBL/GenBank/DDBJ whole genome shotgun (WGS) entry which is preliminary data.</text>
</comment>
<evidence type="ECO:0000256" key="1">
    <source>
        <dbReference type="ARBA" id="ARBA00010617"/>
    </source>
</evidence>
<dbReference type="InterPro" id="IPR002397">
    <property type="entry name" value="Cyt_P450_B"/>
</dbReference>
<dbReference type="GO" id="GO:0005506">
    <property type="term" value="F:iron ion binding"/>
    <property type="evidence" value="ECO:0007669"/>
    <property type="project" value="InterPro"/>
</dbReference>
<dbReference type="Gene3D" id="1.10.630.10">
    <property type="entry name" value="Cytochrome P450"/>
    <property type="match status" value="1"/>
</dbReference>
<accession>A0A9W6RQH5</accession>
<gene>
    <name evidence="2" type="ORF">Airi01_078870</name>
</gene>
<dbReference type="EMBL" id="BSTJ01000012">
    <property type="protein sequence ID" value="GLY79620.1"/>
    <property type="molecule type" value="Genomic_DNA"/>
</dbReference>
<dbReference type="PRINTS" id="PR00359">
    <property type="entry name" value="BP450"/>
</dbReference>
<dbReference type="AlphaFoldDB" id="A0A9W6RQH5"/>
<comment type="similarity">
    <text evidence="1">Belongs to the cytochrome P450 family.</text>
</comment>
<evidence type="ECO:0000313" key="2">
    <source>
        <dbReference type="EMBL" id="GLY79620.1"/>
    </source>
</evidence>
<sequence length="407" mass="44520">MTDGSADGAVRLYERIYSEHPAALYAELRRDHGPIVPVLLENDVFAWLVIGYRELHRVLTDPQLFPRDSRVWNKWGEIPSDWPLMPFIAYQPSMFFGEGSEHQSRYEAVERAFASIDPFELQLRCERIADTLIDDFAGRGEADLLADYAYSMPVLVLAEMLGVPGTRLESVARDLVEALDTGEGALAAHGRVVAAMHDLVSMKRESPGTDLASRIVTTHPGTAEEIAQDLLVVMVTGQEPVANWIGNTLRLMLTDDRFSLTLSGGRRSVGQALNEVLWEDGPVQNDVGRWAARDTELAGRRIRAGDMLIIGMAGANTDPHVRPGSPTGISGNQAHLAFGHGSHGCPQSTREAAEVIVRTAVEVLLDRLPDVLLSVPAEDLVWRPSFHVRGLTGLPARFSPALAVGGR</sequence>
<dbReference type="SUPFAM" id="SSF48264">
    <property type="entry name" value="Cytochrome P450"/>
    <property type="match status" value="1"/>
</dbReference>
<dbReference type="PANTHER" id="PTHR46696:SF1">
    <property type="entry name" value="CYTOCHROME P450 YJIB-RELATED"/>
    <property type="match status" value="1"/>
</dbReference>
<organism evidence="2 3">
    <name type="scientific">Actinoallomurus iriomotensis</name>
    <dbReference type="NCBI Taxonomy" id="478107"/>
    <lineage>
        <taxon>Bacteria</taxon>
        <taxon>Bacillati</taxon>
        <taxon>Actinomycetota</taxon>
        <taxon>Actinomycetes</taxon>
        <taxon>Streptosporangiales</taxon>
        <taxon>Thermomonosporaceae</taxon>
        <taxon>Actinoallomurus</taxon>
    </lineage>
</organism>
<dbReference type="GO" id="GO:0004497">
    <property type="term" value="F:monooxygenase activity"/>
    <property type="evidence" value="ECO:0007669"/>
    <property type="project" value="InterPro"/>
</dbReference>
<dbReference type="InterPro" id="IPR036396">
    <property type="entry name" value="Cyt_P450_sf"/>
</dbReference>
<dbReference type="Proteomes" id="UP001165135">
    <property type="component" value="Unassembled WGS sequence"/>
</dbReference>
<reference evidence="2" key="1">
    <citation type="submission" date="2023-03" db="EMBL/GenBank/DDBJ databases">
        <title>Actinoallomurus iriomotensis NBRC 103681.</title>
        <authorList>
            <person name="Ichikawa N."/>
            <person name="Sato H."/>
            <person name="Tonouchi N."/>
        </authorList>
    </citation>
    <scope>NUCLEOTIDE SEQUENCE</scope>
    <source>
        <strain evidence="2">NBRC 103681</strain>
    </source>
</reference>
<name>A0A9W6RQH5_9ACTN</name>
<dbReference type="PANTHER" id="PTHR46696">
    <property type="entry name" value="P450, PUTATIVE (EUROFUNG)-RELATED"/>
    <property type="match status" value="1"/>
</dbReference>
<dbReference type="RefSeq" id="WP_285631362.1">
    <property type="nucleotide sequence ID" value="NZ_BSTJ01000012.1"/>
</dbReference>
<protein>
    <submittedName>
        <fullName evidence="2">Cytochrome P450</fullName>
    </submittedName>
</protein>
<dbReference type="GO" id="GO:0020037">
    <property type="term" value="F:heme binding"/>
    <property type="evidence" value="ECO:0007669"/>
    <property type="project" value="InterPro"/>
</dbReference>
<evidence type="ECO:0000313" key="3">
    <source>
        <dbReference type="Proteomes" id="UP001165135"/>
    </source>
</evidence>
<dbReference type="GO" id="GO:0016705">
    <property type="term" value="F:oxidoreductase activity, acting on paired donors, with incorporation or reduction of molecular oxygen"/>
    <property type="evidence" value="ECO:0007669"/>
    <property type="project" value="InterPro"/>
</dbReference>
<dbReference type="CDD" id="cd20623">
    <property type="entry name" value="CYP_unk"/>
    <property type="match status" value="1"/>
</dbReference>
<proteinExistence type="inferred from homology"/>